<accession>A0ABQ4D2J5</accession>
<reference evidence="5 6" key="1">
    <citation type="submission" date="2021-01" db="EMBL/GenBank/DDBJ databases">
        <title>Whole genome shotgun sequence of Asanoa siamensis NBRC 107932.</title>
        <authorList>
            <person name="Komaki H."/>
            <person name="Tamura T."/>
        </authorList>
    </citation>
    <scope>NUCLEOTIDE SEQUENCE [LARGE SCALE GENOMIC DNA]</scope>
    <source>
        <strain evidence="5 6">NBRC 107932</strain>
    </source>
</reference>
<dbReference type="InterPro" id="IPR011991">
    <property type="entry name" value="ArsR-like_HTH"/>
</dbReference>
<dbReference type="Proteomes" id="UP000604117">
    <property type="component" value="Unassembled WGS sequence"/>
</dbReference>
<dbReference type="EMBL" id="BONE01000102">
    <property type="protein sequence ID" value="GIF77759.1"/>
    <property type="molecule type" value="Genomic_DNA"/>
</dbReference>
<evidence type="ECO:0000256" key="3">
    <source>
        <dbReference type="ARBA" id="ARBA00023163"/>
    </source>
</evidence>
<dbReference type="PANTHER" id="PTHR43132">
    <property type="entry name" value="ARSENICAL RESISTANCE OPERON REPRESSOR ARSR-RELATED"/>
    <property type="match status" value="1"/>
</dbReference>
<dbReference type="RefSeq" id="WP_203718614.1">
    <property type="nucleotide sequence ID" value="NZ_BONE01000102.1"/>
</dbReference>
<dbReference type="InterPro" id="IPR001845">
    <property type="entry name" value="HTH_ArsR_DNA-bd_dom"/>
</dbReference>
<keyword evidence="1" id="KW-0805">Transcription regulation</keyword>
<dbReference type="SUPFAM" id="SSF46785">
    <property type="entry name" value="Winged helix' DNA-binding domain"/>
    <property type="match status" value="1"/>
</dbReference>
<dbReference type="Pfam" id="PF12840">
    <property type="entry name" value="HTH_20"/>
    <property type="match status" value="1"/>
</dbReference>
<proteinExistence type="predicted"/>
<evidence type="ECO:0000259" key="4">
    <source>
        <dbReference type="SMART" id="SM00418"/>
    </source>
</evidence>
<dbReference type="PANTHER" id="PTHR43132:SF6">
    <property type="entry name" value="HTH-TYPE TRANSCRIPTIONAL REPRESSOR CZRA"/>
    <property type="match status" value="1"/>
</dbReference>
<dbReference type="InterPro" id="IPR036390">
    <property type="entry name" value="WH_DNA-bd_sf"/>
</dbReference>
<protein>
    <submittedName>
        <fullName evidence="5">ArsR family transcriptional regulator</fullName>
    </submittedName>
</protein>
<dbReference type="InterPro" id="IPR051011">
    <property type="entry name" value="Metal_resp_trans_reg"/>
</dbReference>
<dbReference type="Pfam" id="PF19361">
    <property type="entry name" value="DUF5937"/>
    <property type="match status" value="1"/>
</dbReference>
<name>A0ABQ4D2J5_9ACTN</name>
<keyword evidence="2" id="KW-0238">DNA-binding</keyword>
<keyword evidence="6" id="KW-1185">Reference proteome</keyword>
<organism evidence="5 6">
    <name type="scientific">Asanoa siamensis</name>
    <dbReference type="NCBI Taxonomy" id="926357"/>
    <lineage>
        <taxon>Bacteria</taxon>
        <taxon>Bacillati</taxon>
        <taxon>Actinomycetota</taxon>
        <taxon>Actinomycetes</taxon>
        <taxon>Micromonosporales</taxon>
        <taxon>Micromonosporaceae</taxon>
        <taxon>Asanoa</taxon>
    </lineage>
</organism>
<comment type="caution">
    <text evidence="5">The sequence shown here is derived from an EMBL/GenBank/DDBJ whole genome shotgun (WGS) entry which is preliminary data.</text>
</comment>
<evidence type="ECO:0000313" key="6">
    <source>
        <dbReference type="Proteomes" id="UP000604117"/>
    </source>
</evidence>
<sequence>MLRYLVDQADLLHSRFALSPSFELENLLRFFDGTDRHGPRTPGPAARLRPVFAHLRRTDPAMRALLALHHPHGGADFVAPPPTRAALQTIDDDLEVVRSVPLAVARAEIAGCLAARPATDPDAREILASPDVTALLADGLRRAWDALLAADWLQLRAICERDIVYRSGLLARHGWAAALDGLHPRVRWREGGIEVTRIADREVVVGGRGMTFIPSVFIWPSIAAHSDDPWERAIIYPARGVADWWGAPASPPSAALAELIGRTRARILVALREPASTTQLAHALSLPVGSAGDHLRALRRAGLLDAARSGRSVLYHRTPLGDLLASAGHDGGLDG</sequence>
<dbReference type="InterPro" id="IPR045981">
    <property type="entry name" value="DUF5937"/>
</dbReference>
<keyword evidence="3" id="KW-0804">Transcription</keyword>
<evidence type="ECO:0000256" key="2">
    <source>
        <dbReference type="ARBA" id="ARBA00023125"/>
    </source>
</evidence>
<dbReference type="InterPro" id="IPR036388">
    <property type="entry name" value="WH-like_DNA-bd_sf"/>
</dbReference>
<dbReference type="SMART" id="SM00418">
    <property type="entry name" value="HTH_ARSR"/>
    <property type="match status" value="1"/>
</dbReference>
<dbReference type="CDD" id="cd00090">
    <property type="entry name" value="HTH_ARSR"/>
    <property type="match status" value="1"/>
</dbReference>
<evidence type="ECO:0000256" key="1">
    <source>
        <dbReference type="ARBA" id="ARBA00023015"/>
    </source>
</evidence>
<dbReference type="Gene3D" id="1.10.10.10">
    <property type="entry name" value="Winged helix-like DNA-binding domain superfamily/Winged helix DNA-binding domain"/>
    <property type="match status" value="1"/>
</dbReference>
<evidence type="ECO:0000313" key="5">
    <source>
        <dbReference type="EMBL" id="GIF77759.1"/>
    </source>
</evidence>
<gene>
    <name evidence="5" type="ORF">Asi02nite_72770</name>
</gene>
<feature type="domain" description="HTH arsR-type" evidence="4">
    <location>
        <begin position="254"/>
        <end position="329"/>
    </location>
</feature>